<dbReference type="InterPro" id="IPR000210">
    <property type="entry name" value="BTB/POZ_dom"/>
</dbReference>
<name>A0AAD9QHR6_ACRCE</name>
<reference evidence="2" key="2">
    <citation type="journal article" date="2023" name="Science">
        <title>Genomic signatures of disease resistance in endangered staghorn corals.</title>
        <authorList>
            <person name="Vollmer S.V."/>
            <person name="Selwyn J.D."/>
            <person name="Despard B.A."/>
            <person name="Roesel C.L."/>
        </authorList>
    </citation>
    <scope>NUCLEOTIDE SEQUENCE</scope>
    <source>
        <strain evidence="2">K2</strain>
    </source>
</reference>
<dbReference type="SUPFAM" id="SSF54695">
    <property type="entry name" value="POZ domain"/>
    <property type="match status" value="1"/>
</dbReference>
<dbReference type="PANTHER" id="PTHR22743:SF165">
    <property type="entry name" value="BTB AND MATH DOMAIN CONTAINING-RELATED"/>
    <property type="match status" value="1"/>
</dbReference>
<dbReference type="Proteomes" id="UP001249851">
    <property type="component" value="Unassembled WGS sequence"/>
</dbReference>
<reference evidence="2" key="1">
    <citation type="journal article" date="2023" name="G3 (Bethesda)">
        <title>Whole genome assembly and annotation of the endangered Caribbean coral Acropora cervicornis.</title>
        <authorList>
            <person name="Selwyn J.D."/>
            <person name="Vollmer S.V."/>
        </authorList>
    </citation>
    <scope>NUCLEOTIDE SEQUENCE</scope>
    <source>
        <strain evidence="2">K2</strain>
    </source>
</reference>
<dbReference type="CDD" id="cd18186">
    <property type="entry name" value="BTB_POZ_ZBTB_KLHL-like"/>
    <property type="match status" value="1"/>
</dbReference>
<dbReference type="AlphaFoldDB" id="A0AAD9QHR6"/>
<evidence type="ECO:0000313" key="3">
    <source>
        <dbReference type="Proteomes" id="UP001249851"/>
    </source>
</evidence>
<dbReference type="InterPro" id="IPR052664">
    <property type="entry name" value="BTB-MATH_domain_protein"/>
</dbReference>
<dbReference type="SMART" id="SM00225">
    <property type="entry name" value="BTB"/>
    <property type="match status" value="1"/>
</dbReference>
<feature type="domain" description="BTB" evidence="1">
    <location>
        <begin position="27"/>
        <end position="86"/>
    </location>
</feature>
<dbReference type="Pfam" id="PF00651">
    <property type="entry name" value="BTB"/>
    <property type="match status" value="1"/>
</dbReference>
<comment type="caution">
    <text evidence="2">The sequence shown here is derived from an EMBL/GenBank/DDBJ whole genome shotgun (WGS) entry which is preliminary data.</text>
</comment>
<gene>
    <name evidence="2" type="ORF">P5673_015474</name>
</gene>
<sequence>MSGSNLQDLDAASNEASADFSKPWQFSDVVLVVGGETFHVHRSMLAMWSPVFSSMFTAQFKEQKADKIPLPGKKAAEFKEMLQVIYPIFDKEVHTTNCFFLLELAKEYMMTKLTNKCERFLLAELEDLKFDCLSLLSAAEAYGMKELEKACIEQAKLMSFDQLKRNALYKKIKHSNFQTVVEAQMTKMESDILDKDFKSFQALKNKVEFLKDCGAEALDELEKLTDATLIDLGNTDRVNARMDSKLRWLNRNRGSLFVPFNRLHEKLKEISDYDNV</sequence>
<dbReference type="PANTHER" id="PTHR22743">
    <property type="entry name" value="MEPRIN/TRAF-LIKE MATH FAMILY-C.ELEGANS"/>
    <property type="match status" value="1"/>
</dbReference>
<organism evidence="2 3">
    <name type="scientific">Acropora cervicornis</name>
    <name type="common">Staghorn coral</name>
    <dbReference type="NCBI Taxonomy" id="6130"/>
    <lineage>
        <taxon>Eukaryota</taxon>
        <taxon>Metazoa</taxon>
        <taxon>Cnidaria</taxon>
        <taxon>Anthozoa</taxon>
        <taxon>Hexacorallia</taxon>
        <taxon>Scleractinia</taxon>
        <taxon>Astrocoeniina</taxon>
        <taxon>Acroporidae</taxon>
        <taxon>Acropora</taxon>
    </lineage>
</organism>
<dbReference type="Gene3D" id="3.30.710.10">
    <property type="entry name" value="Potassium Channel Kv1.1, Chain A"/>
    <property type="match status" value="1"/>
</dbReference>
<evidence type="ECO:0000313" key="2">
    <source>
        <dbReference type="EMBL" id="KAK2561503.1"/>
    </source>
</evidence>
<protein>
    <submittedName>
        <fullName evidence="2">BTB and MATH domain-containing protein 38</fullName>
    </submittedName>
</protein>
<keyword evidence="3" id="KW-1185">Reference proteome</keyword>
<proteinExistence type="predicted"/>
<dbReference type="EMBL" id="JARQWQ010000032">
    <property type="protein sequence ID" value="KAK2561503.1"/>
    <property type="molecule type" value="Genomic_DNA"/>
</dbReference>
<accession>A0AAD9QHR6</accession>
<evidence type="ECO:0000259" key="1">
    <source>
        <dbReference type="PROSITE" id="PS50097"/>
    </source>
</evidence>
<dbReference type="InterPro" id="IPR011333">
    <property type="entry name" value="SKP1/BTB/POZ_sf"/>
</dbReference>
<dbReference type="PROSITE" id="PS50097">
    <property type="entry name" value="BTB"/>
    <property type="match status" value="1"/>
</dbReference>